<evidence type="ECO:0000256" key="1">
    <source>
        <dbReference type="SAM" id="MobiDB-lite"/>
    </source>
</evidence>
<evidence type="ECO:0000313" key="3">
    <source>
        <dbReference type="Proteomes" id="UP001283361"/>
    </source>
</evidence>
<keyword evidence="3" id="KW-1185">Reference proteome</keyword>
<proteinExistence type="predicted"/>
<comment type="caution">
    <text evidence="2">The sequence shown here is derived from an EMBL/GenBank/DDBJ whole genome shotgun (WGS) entry which is preliminary data.</text>
</comment>
<sequence length="163" mass="18607">MSFCLCALRSAYGKAFRRSTLQTWRRIKTWRTSPLEDLKLERKHVTLSFRKQNYDKSFVQTLIASDQIISRTTRKMSRKLAVPLPHPLTELRNQMRKETATTKCYIKALSSQFAKGQRLNQLNHRGPVQAARPVEQSQRGEPTACGAEISSSQTALSQPEKTA</sequence>
<dbReference type="AlphaFoldDB" id="A0AAE0ZIU3"/>
<protein>
    <submittedName>
        <fullName evidence="2">Uncharacterized protein</fullName>
    </submittedName>
</protein>
<name>A0AAE0ZIU3_9GAST</name>
<dbReference type="EMBL" id="JAWDGP010003869">
    <property type="protein sequence ID" value="KAK3770020.1"/>
    <property type="molecule type" value="Genomic_DNA"/>
</dbReference>
<feature type="region of interest" description="Disordered" evidence="1">
    <location>
        <begin position="126"/>
        <end position="163"/>
    </location>
</feature>
<organism evidence="2 3">
    <name type="scientific">Elysia crispata</name>
    <name type="common">lettuce slug</name>
    <dbReference type="NCBI Taxonomy" id="231223"/>
    <lineage>
        <taxon>Eukaryota</taxon>
        <taxon>Metazoa</taxon>
        <taxon>Spiralia</taxon>
        <taxon>Lophotrochozoa</taxon>
        <taxon>Mollusca</taxon>
        <taxon>Gastropoda</taxon>
        <taxon>Heterobranchia</taxon>
        <taxon>Euthyneura</taxon>
        <taxon>Panpulmonata</taxon>
        <taxon>Sacoglossa</taxon>
        <taxon>Placobranchoidea</taxon>
        <taxon>Plakobranchidae</taxon>
        <taxon>Elysia</taxon>
    </lineage>
</organism>
<accession>A0AAE0ZIU3</accession>
<reference evidence="2" key="1">
    <citation type="journal article" date="2023" name="G3 (Bethesda)">
        <title>A reference genome for the long-term kleptoplast-retaining sea slug Elysia crispata morphotype clarki.</title>
        <authorList>
            <person name="Eastman K.E."/>
            <person name="Pendleton A.L."/>
            <person name="Shaikh M.A."/>
            <person name="Suttiyut T."/>
            <person name="Ogas R."/>
            <person name="Tomko P."/>
            <person name="Gavelis G."/>
            <person name="Widhalm J.R."/>
            <person name="Wisecaver J.H."/>
        </authorList>
    </citation>
    <scope>NUCLEOTIDE SEQUENCE</scope>
    <source>
        <strain evidence="2">ECLA1</strain>
    </source>
</reference>
<gene>
    <name evidence="2" type="ORF">RRG08_043182</name>
</gene>
<dbReference type="Proteomes" id="UP001283361">
    <property type="component" value="Unassembled WGS sequence"/>
</dbReference>
<feature type="compositionally biased region" description="Polar residues" evidence="1">
    <location>
        <begin position="149"/>
        <end position="163"/>
    </location>
</feature>
<evidence type="ECO:0000313" key="2">
    <source>
        <dbReference type="EMBL" id="KAK3770020.1"/>
    </source>
</evidence>